<dbReference type="PANTHER" id="PTHR11614">
    <property type="entry name" value="PHOSPHOLIPASE-RELATED"/>
    <property type="match status" value="1"/>
</dbReference>
<accession>A0AAV2YJ27</accession>
<proteinExistence type="predicted"/>
<dbReference type="Proteomes" id="UP001146120">
    <property type="component" value="Unassembled WGS sequence"/>
</dbReference>
<dbReference type="AlphaFoldDB" id="A0AAV2YJ27"/>
<feature type="domain" description="Serine aminopeptidase S33" evidence="1">
    <location>
        <begin position="75"/>
        <end position="144"/>
    </location>
</feature>
<dbReference type="EMBL" id="DAKRPA010000287">
    <property type="protein sequence ID" value="DAZ93843.1"/>
    <property type="molecule type" value="Genomic_DNA"/>
</dbReference>
<reference evidence="2" key="1">
    <citation type="submission" date="2022-11" db="EMBL/GenBank/DDBJ databases">
        <authorList>
            <person name="Morgan W.R."/>
            <person name="Tartar A."/>
        </authorList>
    </citation>
    <scope>NUCLEOTIDE SEQUENCE</scope>
    <source>
        <strain evidence="2">ARSEF 373</strain>
    </source>
</reference>
<evidence type="ECO:0000313" key="2">
    <source>
        <dbReference type="EMBL" id="DAZ93843.1"/>
    </source>
</evidence>
<sequence length="364" mass="41260">MLRSSWIDTCGRFALLFCAWKALCVLRKWSHVPKPLEPTRLDLLKDHLPDPLRSYFVTSHGYHLYQRKWLPRHDQHPRGVVFILHGLGEHGGRYEYMGCTLAKAGYAVFMVDHQGHGLSDGQRMYAHNIAHLAEDFLEFVQHVLRLPGATNNATKSAHPVNDDLDAHASVDWKALPRFLFGHSMGGIVTLNLIELSKVQGVEWNGVVLSSPAVYCFPPAQYPIVVTVLSALGRIFPLFSLPLLDFYQISHERQVVRRLLRDPIGMKVVDHGSTLGLGGSLVRLSLKYAHQETAFTNGDVTAPMFMLHGEKDQITIVNGTVKFYTRYAGKDKVIKLVPNALHELFHSEHRDELLDEVIQWLDNHR</sequence>
<dbReference type="InterPro" id="IPR022742">
    <property type="entry name" value="Hydrolase_4"/>
</dbReference>
<name>A0AAV2YJ27_9STRA</name>
<dbReference type="InterPro" id="IPR029058">
    <property type="entry name" value="AB_hydrolase_fold"/>
</dbReference>
<dbReference type="InterPro" id="IPR051044">
    <property type="entry name" value="MAG_DAG_Lipase"/>
</dbReference>
<dbReference type="Pfam" id="PF12146">
    <property type="entry name" value="Hydrolase_4"/>
    <property type="match status" value="2"/>
</dbReference>
<comment type="caution">
    <text evidence="2">The sequence shown here is derived from an EMBL/GenBank/DDBJ whole genome shotgun (WGS) entry which is preliminary data.</text>
</comment>
<dbReference type="Gene3D" id="3.40.50.1820">
    <property type="entry name" value="alpha/beta hydrolase"/>
    <property type="match status" value="1"/>
</dbReference>
<keyword evidence="3" id="KW-1185">Reference proteome</keyword>
<gene>
    <name evidence="2" type="ORF">N0F65_002174</name>
</gene>
<evidence type="ECO:0000313" key="3">
    <source>
        <dbReference type="Proteomes" id="UP001146120"/>
    </source>
</evidence>
<evidence type="ECO:0000259" key="1">
    <source>
        <dbReference type="Pfam" id="PF12146"/>
    </source>
</evidence>
<reference evidence="2" key="2">
    <citation type="journal article" date="2023" name="Microbiol Resour">
        <title>Decontamination and Annotation of the Draft Genome Sequence of the Oomycete Lagenidium giganteum ARSEF 373.</title>
        <authorList>
            <person name="Morgan W.R."/>
            <person name="Tartar A."/>
        </authorList>
    </citation>
    <scope>NUCLEOTIDE SEQUENCE</scope>
    <source>
        <strain evidence="2">ARSEF 373</strain>
    </source>
</reference>
<dbReference type="SUPFAM" id="SSF53474">
    <property type="entry name" value="alpha/beta-Hydrolases"/>
    <property type="match status" value="1"/>
</dbReference>
<protein>
    <recommendedName>
        <fullName evidence="1">Serine aminopeptidase S33 domain-containing protein</fullName>
    </recommendedName>
</protein>
<organism evidence="2 3">
    <name type="scientific">Lagenidium giganteum</name>
    <dbReference type="NCBI Taxonomy" id="4803"/>
    <lineage>
        <taxon>Eukaryota</taxon>
        <taxon>Sar</taxon>
        <taxon>Stramenopiles</taxon>
        <taxon>Oomycota</taxon>
        <taxon>Peronosporomycetes</taxon>
        <taxon>Pythiales</taxon>
        <taxon>Pythiaceae</taxon>
    </lineage>
</organism>
<feature type="domain" description="Serine aminopeptidase S33" evidence="1">
    <location>
        <begin position="162"/>
        <end position="345"/>
    </location>
</feature>